<proteinExistence type="predicted"/>
<dbReference type="EMBL" id="JBFOCI010000001">
    <property type="protein sequence ID" value="MEW9804581.1"/>
    <property type="molecule type" value="Genomic_DNA"/>
</dbReference>
<reference evidence="1 2" key="1">
    <citation type="submission" date="2024-06" db="EMBL/GenBank/DDBJ databases">
        <authorList>
            <person name="Tuo L."/>
        </authorList>
    </citation>
    <scope>NUCLEOTIDE SEQUENCE [LARGE SCALE GENOMIC DNA]</scope>
    <source>
        <strain evidence="1 2">ZMM04-5</strain>
    </source>
</reference>
<sequence>MRKHGLFRRSLIAAISGIGLALGLNLPARSFTPDDAGRVTALLVELLPEFGPFAYDEEEADRIFDEDAVTDGRIMAAGFTRETWRRALGQAFRGFLATIPANVISERFTRSLESLDGASHLSGEQKAELRALMEEHVAGIELMRAEGAAYADMVRPYAAQFEAAFDTGLEHED</sequence>
<dbReference type="RefSeq" id="WP_367721629.1">
    <property type="nucleotide sequence ID" value="NZ_JBFOCI010000001.1"/>
</dbReference>
<organism evidence="1 2">
    <name type="scientific">Mesorhizobium marinum</name>
    <dbReference type="NCBI Taxonomy" id="3228790"/>
    <lineage>
        <taxon>Bacteria</taxon>
        <taxon>Pseudomonadati</taxon>
        <taxon>Pseudomonadota</taxon>
        <taxon>Alphaproteobacteria</taxon>
        <taxon>Hyphomicrobiales</taxon>
        <taxon>Phyllobacteriaceae</taxon>
        <taxon>Mesorhizobium</taxon>
    </lineage>
</organism>
<comment type="caution">
    <text evidence="1">The sequence shown here is derived from an EMBL/GenBank/DDBJ whole genome shotgun (WGS) entry which is preliminary data.</text>
</comment>
<evidence type="ECO:0000313" key="2">
    <source>
        <dbReference type="Proteomes" id="UP001556196"/>
    </source>
</evidence>
<gene>
    <name evidence="1" type="ORF">ABUE31_01105</name>
</gene>
<name>A0ABV3QU57_9HYPH</name>
<evidence type="ECO:0008006" key="3">
    <source>
        <dbReference type="Google" id="ProtNLM"/>
    </source>
</evidence>
<accession>A0ABV3QU57</accession>
<dbReference type="Proteomes" id="UP001556196">
    <property type="component" value="Unassembled WGS sequence"/>
</dbReference>
<evidence type="ECO:0000313" key="1">
    <source>
        <dbReference type="EMBL" id="MEW9804581.1"/>
    </source>
</evidence>
<keyword evidence="2" id="KW-1185">Reference proteome</keyword>
<protein>
    <recommendedName>
        <fullName evidence="3">Gluconate 2-dehydrogenase subunit 3 family protein</fullName>
    </recommendedName>
</protein>